<keyword evidence="2" id="KW-1185">Reference proteome</keyword>
<evidence type="ECO:0000313" key="2">
    <source>
        <dbReference type="Proteomes" id="UP000663722"/>
    </source>
</evidence>
<sequence length="49" mass="5619">MKQSGISAKTPLRFILAFQRIAIGDRNHGFCNWSGARRRLRIDSLPKPH</sequence>
<dbReference type="KEGG" id="dmm:dnm_093960"/>
<accession>A0A975BY52</accession>
<evidence type="ECO:0000313" key="1">
    <source>
        <dbReference type="EMBL" id="QTA93295.1"/>
    </source>
</evidence>
<dbReference type="AlphaFoldDB" id="A0A975BY52"/>
<dbReference type="EMBL" id="CP061800">
    <property type="protein sequence ID" value="QTA93295.1"/>
    <property type="molecule type" value="Genomic_DNA"/>
</dbReference>
<proteinExistence type="predicted"/>
<reference evidence="1" key="1">
    <citation type="journal article" date="2021" name="Microb. Physiol.">
        <title>Proteogenomic Insights into the Physiology of Marine, Sulfate-Reducing, Filamentous Desulfonema limicola and Desulfonema magnum.</title>
        <authorList>
            <person name="Schnaars V."/>
            <person name="Wohlbrand L."/>
            <person name="Scheve S."/>
            <person name="Hinrichs C."/>
            <person name="Reinhardt R."/>
            <person name="Rabus R."/>
        </authorList>
    </citation>
    <scope>NUCLEOTIDE SEQUENCE</scope>
    <source>
        <strain evidence="1">4be13</strain>
    </source>
</reference>
<dbReference type="RefSeq" id="WP_207680308.1">
    <property type="nucleotide sequence ID" value="NZ_CP061800.1"/>
</dbReference>
<dbReference type="Proteomes" id="UP000663722">
    <property type="component" value="Chromosome"/>
</dbReference>
<name>A0A975BY52_9BACT</name>
<organism evidence="1 2">
    <name type="scientific">Desulfonema magnum</name>
    <dbReference type="NCBI Taxonomy" id="45655"/>
    <lineage>
        <taxon>Bacteria</taxon>
        <taxon>Pseudomonadati</taxon>
        <taxon>Thermodesulfobacteriota</taxon>
        <taxon>Desulfobacteria</taxon>
        <taxon>Desulfobacterales</taxon>
        <taxon>Desulfococcaceae</taxon>
        <taxon>Desulfonema</taxon>
    </lineage>
</organism>
<gene>
    <name evidence="1" type="ORF">dnm_093960</name>
</gene>
<protein>
    <submittedName>
        <fullName evidence="1">Uncharacterized protein</fullName>
    </submittedName>
</protein>